<dbReference type="AlphaFoldDB" id="A0A2K3N382"/>
<keyword evidence="1" id="KW-0378">Hydrolase</keyword>
<feature type="domain" description="Retrovirus-related Pol polyprotein from transposon TNT 1-94-like beta-barrel" evidence="4">
    <location>
        <begin position="384"/>
        <end position="460"/>
    </location>
</feature>
<feature type="compositionally biased region" description="Polar residues" evidence="2">
    <location>
        <begin position="587"/>
        <end position="621"/>
    </location>
</feature>
<organism evidence="5 6">
    <name type="scientific">Trifolium pratense</name>
    <name type="common">Red clover</name>
    <dbReference type="NCBI Taxonomy" id="57577"/>
    <lineage>
        <taxon>Eukaryota</taxon>
        <taxon>Viridiplantae</taxon>
        <taxon>Streptophyta</taxon>
        <taxon>Embryophyta</taxon>
        <taxon>Tracheophyta</taxon>
        <taxon>Spermatophyta</taxon>
        <taxon>Magnoliopsida</taxon>
        <taxon>eudicotyledons</taxon>
        <taxon>Gunneridae</taxon>
        <taxon>Pentapetalae</taxon>
        <taxon>rosids</taxon>
        <taxon>fabids</taxon>
        <taxon>Fabales</taxon>
        <taxon>Fabaceae</taxon>
        <taxon>Papilionoideae</taxon>
        <taxon>50 kb inversion clade</taxon>
        <taxon>NPAAA clade</taxon>
        <taxon>Hologalegina</taxon>
        <taxon>IRL clade</taxon>
        <taxon>Trifolieae</taxon>
        <taxon>Trifolium</taxon>
    </lineage>
</organism>
<dbReference type="PANTHER" id="PTHR47481:SF10">
    <property type="entry name" value="COPIA-LIKE POLYPROTEIN_RETROTRANSPOSON"/>
    <property type="match status" value="1"/>
</dbReference>
<evidence type="ECO:0000313" key="6">
    <source>
        <dbReference type="Proteomes" id="UP000236291"/>
    </source>
</evidence>
<feature type="compositionally biased region" description="Polar residues" evidence="2">
    <location>
        <begin position="239"/>
        <end position="253"/>
    </location>
</feature>
<feature type="region of interest" description="Disordered" evidence="2">
    <location>
        <begin position="545"/>
        <end position="621"/>
    </location>
</feature>
<dbReference type="InterPro" id="IPR043502">
    <property type="entry name" value="DNA/RNA_pol_sf"/>
</dbReference>
<name>A0A2K3N382_TRIPR</name>
<feature type="compositionally biased region" description="Low complexity" evidence="2">
    <location>
        <begin position="291"/>
        <end position="305"/>
    </location>
</feature>
<accession>A0A2K3N382</accession>
<evidence type="ECO:0000256" key="1">
    <source>
        <dbReference type="ARBA" id="ARBA00022750"/>
    </source>
</evidence>
<keyword evidence="1" id="KW-0645">Protease</keyword>
<dbReference type="Pfam" id="PF07727">
    <property type="entry name" value="RVT_2"/>
    <property type="match status" value="1"/>
</dbReference>
<gene>
    <name evidence="5" type="ORF">L195_g020727</name>
</gene>
<reference evidence="5 6" key="2">
    <citation type="journal article" date="2017" name="Front. Plant Sci.">
        <title>Gene Classification and Mining of Molecular Markers Useful in Red Clover (Trifolium pratense) Breeding.</title>
        <authorList>
            <person name="Istvanek J."/>
            <person name="Dluhosova J."/>
            <person name="Dluhos P."/>
            <person name="Patkova L."/>
            <person name="Nedelnik J."/>
            <person name="Repkova J."/>
        </authorList>
    </citation>
    <scope>NUCLEOTIDE SEQUENCE [LARGE SCALE GENOMIC DNA]</scope>
    <source>
        <strain evidence="6">cv. Tatra</strain>
        <tissue evidence="5">Young leaves</tissue>
    </source>
</reference>
<evidence type="ECO:0000256" key="2">
    <source>
        <dbReference type="SAM" id="MobiDB-lite"/>
    </source>
</evidence>
<dbReference type="Pfam" id="PF14223">
    <property type="entry name" value="Retrotran_gag_2"/>
    <property type="match status" value="1"/>
</dbReference>
<keyword evidence="1" id="KW-0064">Aspartyl protease</keyword>
<dbReference type="SUPFAM" id="SSF56672">
    <property type="entry name" value="DNA/RNA polymerases"/>
    <property type="match status" value="1"/>
</dbReference>
<feature type="compositionally biased region" description="Low complexity" evidence="2">
    <location>
        <begin position="563"/>
        <end position="576"/>
    </location>
</feature>
<protein>
    <submittedName>
        <fullName evidence="5">Retrotransposon-realted protein</fullName>
    </submittedName>
</protein>
<sequence length="978" mass="109380">MANKSDKPFHPALAVTNVKNFISITLEMEKSHYPSWAELFKIHCRAYEVIDHIIPPEPAVETSKTASEKEKEVAESDPKLWSRLDAIVLQWIYGTISTDLLHTILEPNSTAQQAWERLENIFQDNKNSRAVYLENQFANVNMNDFPNISAYCQEVKMLADQLASVGSPVSEHRLVLQLIAGLNENYDGVATLIQQHDSLPHFYEARSKLILEETRKTKQAAIAANAAGTALLTTNTDASSYGNNSISANHSNTGQKRNQNRNSNRGKNGGNRGRGRGGNNHGRGSQHGGQHRPWQQQQNPWQQQQKPYPWASYPPWEYWGQHPWAAPPCPYPTSPWARPPPTRQPGNPSNRPPQAYSAQAPNYAPTDIDTAMQNMSLNVPDDNWYMDTGATSHMTSSHGTLSSYFNMSTNKNIVVGSGQEIPIHGYGQTCLSPPHPPLTLNNVMHAPKLIKNLISVRRFTIDNNVSIEFDPFGFSVKDIQTGMPLMRCNSTGDLYPITKTTGHPSTSPSTFAAISSVLWHDRLGHPGAHVLNEGMHPLLHHHLQNQIHQQEPDPNITQPSHHTTSNTSPKLTSTPPTNLPTPQPTSDTNSPLRNLPTPIQQTVSSHIPQQKQTSSTQPRTIATRSMHGIIKPKRHFNLTSSVTPSPLPCNPRLALSDPNWKAAMADEFDALIKNKTWELVPRPPDVNVIRSMWIFRHKKKSDGSFERHKARLVGDGRSQQVGTDCDETFSPVVKPTTIRTVLTIALSKAWTIHQLDVKNAFLHGHLHETVYMHQPMGFRDPDHPNYVCLLKKSLYGLKQAPRAWYQRFADFVSNIGFSHSKSDHSLFIYQQGNDMAYILLYVDDIILTSSSEGLRQSIISLLASEFAMKDLGPLSYFLGIAVTRHTGGLFLSQRKYAEEIIERAGMTYCKPTTTPVDTKAKLSVSCGSPFKDPTLYRSLAGALQYLTFTRPDISYAVQQVCLHMHDPKDGHMNALKRI</sequence>
<reference evidence="5 6" key="1">
    <citation type="journal article" date="2014" name="Am. J. Bot.">
        <title>Genome assembly and annotation for red clover (Trifolium pratense; Fabaceae).</title>
        <authorList>
            <person name="Istvanek J."/>
            <person name="Jaros M."/>
            <person name="Krenek A."/>
            <person name="Repkova J."/>
        </authorList>
    </citation>
    <scope>NUCLEOTIDE SEQUENCE [LARGE SCALE GENOMIC DNA]</scope>
    <source>
        <strain evidence="6">cv. Tatra</strain>
        <tissue evidence="5">Young leaves</tissue>
    </source>
</reference>
<feature type="domain" description="Reverse transcriptase Ty1/copia-type" evidence="3">
    <location>
        <begin position="674"/>
        <end position="916"/>
    </location>
</feature>
<evidence type="ECO:0000313" key="5">
    <source>
        <dbReference type="EMBL" id="PNX97498.1"/>
    </source>
</evidence>
<feature type="region of interest" description="Disordered" evidence="2">
    <location>
        <begin position="335"/>
        <end position="361"/>
    </location>
</feature>
<proteinExistence type="predicted"/>
<dbReference type="Proteomes" id="UP000236291">
    <property type="component" value="Unassembled WGS sequence"/>
</dbReference>
<dbReference type="GO" id="GO:0004190">
    <property type="term" value="F:aspartic-type endopeptidase activity"/>
    <property type="evidence" value="ECO:0007669"/>
    <property type="project" value="UniProtKB-KW"/>
</dbReference>
<dbReference type="InterPro" id="IPR054722">
    <property type="entry name" value="PolX-like_BBD"/>
</dbReference>
<dbReference type="ExpressionAtlas" id="A0A2K3N382">
    <property type="expression patterns" value="baseline"/>
</dbReference>
<evidence type="ECO:0000259" key="3">
    <source>
        <dbReference type="Pfam" id="PF07727"/>
    </source>
</evidence>
<feature type="region of interest" description="Disordered" evidence="2">
    <location>
        <begin position="239"/>
        <end position="308"/>
    </location>
</feature>
<feature type="compositionally biased region" description="Gly residues" evidence="2">
    <location>
        <begin position="267"/>
        <end position="287"/>
    </location>
</feature>
<evidence type="ECO:0000259" key="4">
    <source>
        <dbReference type="Pfam" id="PF22936"/>
    </source>
</evidence>
<comment type="caution">
    <text evidence="5">The sequence shown here is derived from an EMBL/GenBank/DDBJ whole genome shotgun (WGS) entry which is preliminary data.</text>
</comment>
<dbReference type="EMBL" id="ASHM01015618">
    <property type="protein sequence ID" value="PNX97498.1"/>
    <property type="molecule type" value="Genomic_DNA"/>
</dbReference>
<dbReference type="PANTHER" id="PTHR47481">
    <property type="match status" value="1"/>
</dbReference>
<feature type="compositionally biased region" description="Low complexity" evidence="2">
    <location>
        <begin position="254"/>
        <end position="266"/>
    </location>
</feature>
<dbReference type="Pfam" id="PF22936">
    <property type="entry name" value="Pol_BBD"/>
    <property type="match status" value="1"/>
</dbReference>
<feature type="non-terminal residue" evidence="5">
    <location>
        <position position="978"/>
    </location>
</feature>
<dbReference type="InterPro" id="IPR013103">
    <property type="entry name" value="RVT_2"/>
</dbReference>